<comment type="caution">
    <text evidence="1">The sequence shown here is derived from an EMBL/GenBank/DDBJ whole genome shotgun (WGS) entry which is preliminary data.</text>
</comment>
<dbReference type="RefSeq" id="WP_106312622.1">
    <property type="nucleotide sequence ID" value="NZ_PVWO01000641.1"/>
</dbReference>
<protein>
    <submittedName>
        <fullName evidence="1">Uncharacterized protein</fullName>
    </submittedName>
</protein>
<organism evidence="1 2">
    <name type="scientific">Chamaesiphon polymorphus CCALA 037</name>
    <dbReference type="NCBI Taxonomy" id="2107692"/>
    <lineage>
        <taxon>Bacteria</taxon>
        <taxon>Bacillati</taxon>
        <taxon>Cyanobacteriota</taxon>
        <taxon>Cyanophyceae</taxon>
        <taxon>Gomontiellales</taxon>
        <taxon>Chamaesiphonaceae</taxon>
        <taxon>Chamaesiphon</taxon>
    </lineage>
</organism>
<reference evidence="1 2" key="1">
    <citation type="submission" date="2018-03" db="EMBL/GenBank/DDBJ databases">
        <title>The ancient ancestry and fast evolution of plastids.</title>
        <authorList>
            <person name="Moore K.R."/>
            <person name="Magnabosco C."/>
            <person name="Momper L."/>
            <person name="Gold D.A."/>
            <person name="Bosak T."/>
            <person name="Fournier G.P."/>
        </authorList>
    </citation>
    <scope>NUCLEOTIDE SEQUENCE [LARGE SCALE GENOMIC DNA]</scope>
    <source>
        <strain evidence="1 2">CCALA 037</strain>
    </source>
</reference>
<proteinExistence type="predicted"/>
<keyword evidence="2" id="KW-1185">Reference proteome</keyword>
<sequence>MSINLSRSETKIEQLTIWTLLDRVSAAPEDANIIDLSNWIGSLDLEPAGDALVTWADCYRDRAIKLLDEWQQQPSLFVGELVEPPYDRTIFDELVLGRMEWDLGDLVETVETDYPTTRQAAPAIALVSKDAALKLADFRSALDIAHEEKIEEWVQTTIDAIESGVTNFADLAELLPIGQILLSVLLSGDRIRLTRSHGGFYDIDGLVFLKIG</sequence>
<dbReference type="EMBL" id="PVWO01000641">
    <property type="protein sequence ID" value="PSB41200.1"/>
    <property type="molecule type" value="Genomic_DNA"/>
</dbReference>
<name>A0A2T1F857_9CYAN</name>
<gene>
    <name evidence="1" type="ORF">C7B77_27615</name>
</gene>
<dbReference type="OrthoDB" id="582303at2"/>
<dbReference type="Proteomes" id="UP000238937">
    <property type="component" value="Unassembled WGS sequence"/>
</dbReference>
<evidence type="ECO:0000313" key="1">
    <source>
        <dbReference type="EMBL" id="PSB41200.1"/>
    </source>
</evidence>
<accession>A0A2T1F857</accession>
<evidence type="ECO:0000313" key="2">
    <source>
        <dbReference type="Proteomes" id="UP000238937"/>
    </source>
</evidence>
<dbReference type="AlphaFoldDB" id="A0A2T1F857"/>